<dbReference type="PANTHER" id="PTHR35791:SF1">
    <property type="entry name" value="UPF0754 MEMBRANE PROTEIN YHEB"/>
    <property type="match status" value="1"/>
</dbReference>
<accession>A0A848KK52</accession>
<proteinExistence type="predicted"/>
<protein>
    <recommendedName>
        <fullName evidence="4">DUF445 family protein</fullName>
    </recommendedName>
</protein>
<feature type="transmembrane region" description="Helical" evidence="1">
    <location>
        <begin position="221"/>
        <end position="243"/>
    </location>
</feature>
<reference evidence="2 3" key="2">
    <citation type="submission" date="2020-06" db="EMBL/GenBank/DDBJ databases">
        <title>Antribacter stalactiti gen. nov., sp. nov., a new member of the family Nacardiaceae isolated from a cave.</title>
        <authorList>
            <person name="Kim I.S."/>
        </authorList>
    </citation>
    <scope>NUCLEOTIDE SEQUENCE [LARGE SCALE GENOMIC DNA]</scope>
    <source>
        <strain evidence="2 3">YC2-7</strain>
    </source>
</reference>
<keyword evidence="1" id="KW-0812">Transmembrane</keyword>
<evidence type="ECO:0008006" key="4">
    <source>
        <dbReference type="Google" id="ProtNLM"/>
    </source>
</evidence>
<feature type="transmembrane region" description="Helical" evidence="1">
    <location>
        <begin position="427"/>
        <end position="448"/>
    </location>
</feature>
<gene>
    <name evidence="2" type="ORF">FGL95_24650</name>
</gene>
<keyword evidence="3" id="KW-1185">Reference proteome</keyword>
<dbReference type="PANTHER" id="PTHR35791">
    <property type="entry name" value="UPF0754 MEMBRANE PROTEIN YHEB"/>
    <property type="match status" value="1"/>
</dbReference>
<keyword evidence="1" id="KW-1133">Transmembrane helix</keyword>
<comment type="caution">
    <text evidence="2">The sequence shown here is derived from an EMBL/GenBank/DDBJ whole genome shotgun (WGS) entry which is preliminary data.</text>
</comment>
<feature type="transmembrane region" description="Helical" evidence="1">
    <location>
        <begin position="255"/>
        <end position="278"/>
    </location>
</feature>
<evidence type="ECO:0000256" key="1">
    <source>
        <dbReference type="SAM" id="Phobius"/>
    </source>
</evidence>
<name>A0A848KK52_9NOCA</name>
<evidence type="ECO:0000313" key="3">
    <source>
        <dbReference type="Proteomes" id="UP000535543"/>
    </source>
</evidence>
<dbReference type="EMBL" id="VCQU01000010">
    <property type="protein sequence ID" value="NMN98238.1"/>
    <property type="molecule type" value="Genomic_DNA"/>
</dbReference>
<reference evidence="2 3" key="1">
    <citation type="submission" date="2019-05" db="EMBL/GenBank/DDBJ databases">
        <authorList>
            <person name="Lee S.D."/>
        </authorList>
    </citation>
    <scope>NUCLEOTIDE SEQUENCE [LARGE SCALE GENOMIC DNA]</scope>
    <source>
        <strain evidence="2 3">YC2-7</strain>
    </source>
</reference>
<keyword evidence="1" id="KW-0472">Membrane</keyword>
<feature type="transmembrane region" description="Helical" evidence="1">
    <location>
        <begin position="26"/>
        <end position="48"/>
    </location>
</feature>
<dbReference type="Proteomes" id="UP000535543">
    <property type="component" value="Unassembled WGS sequence"/>
</dbReference>
<sequence length="450" mass="50055">MDMIASGPFLDWEEMTGLSKFWVDMISIPLVSVIAGVITNWTGVFMLFTPVQFRGFYLPGLKTIFPFLPRRVQVLPLWAPGGIIGYQGFIPARAEKLACFAVDKAIMKIGNVKDMYLQFEPEQLAGHITEIVKEDLPSLVADVMEREHPQLWRDMTPGVRETLVKTIEDQMPAITTRALDKVGENVEQMVDVRLMAIRFLSDNPTIMKDLIWRVAAPELKFMIRIGLLGLPFGVIFALVIYYWHQVPIVSAIPTWVVVLVGAALIGVTVNYLAVKIVFEPAEPQPRYKYPWKQAKLAKRQGKAAADFGQVLATDVLTIPNIADELMNGPRGDRTRGFVEDLVSHEIGHILGPMKSMVRVAIGPKEFDALSAGSARATFDFAPTLTEDKEFTDAQAAKIERFATQKLAELPPDQFMDMIYSVIEQDAWLLYVHGAVLGLGVGAAHLVLFGA</sequence>
<dbReference type="AlphaFoldDB" id="A0A848KK52"/>
<organism evidence="2 3">
    <name type="scientific">Antrihabitans stalactiti</name>
    <dbReference type="NCBI Taxonomy" id="2584121"/>
    <lineage>
        <taxon>Bacteria</taxon>
        <taxon>Bacillati</taxon>
        <taxon>Actinomycetota</taxon>
        <taxon>Actinomycetes</taxon>
        <taxon>Mycobacteriales</taxon>
        <taxon>Nocardiaceae</taxon>
        <taxon>Antrihabitans</taxon>
    </lineage>
</organism>
<evidence type="ECO:0000313" key="2">
    <source>
        <dbReference type="EMBL" id="NMN98238.1"/>
    </source>
</evidence>